<evidence type="ECO:0000256" key="1">
    <source>
        <dbReference type="SAM" id="MobiDB-lite"/>
    </source>
</evidence>
<reference evidence="2" key="1">
    <citation type="submission" date="2021-02" db="EMBL/GenBank/DDBJ databases">
        <authorList>
            <person name="Nowell W R."/>
        </authorList>
    </citation>
    <scope>NUCLEOTIDE SEQUENCE</scope>
</reference>
<proteinExistence type="predicted"/>
<comment type="caution">
    <text evidence="2">The sequence shown here is derived from an EMBL/GenBank/DDBJ whole genome shotgun (WGS) entry which is preliminary data.</text>
</comment>
<sequence length="29" mass="3395">MVNNYSLNSEQERDEVPNTYGFFVSPDEL</sequence>
<evidence type="ECO:0000313" key="3">
    <source>
        <dbReference type="Proteomes" id="UP000663881"/>
    </source>
</evidence>
<dbReference type="Proteomes" id="UP000663881">
    <property type="component" value="Unassembled WGS sequence"/>
</dbReference>
<gene>
    <name evidence="2" type="ORF">OKA104_LOCUS30894</name>
</gene>
<dbReference type="AlphaFoldDB" id="A0A819Q206"/>
<evidence type="ECO:0000313" key="2">
    <source>
        <dbReference type="EMBL" id="CAF4019855.1"/>
    </source>
</evidence>
<accession>A0A819Q206</accession>
<feature type="non-terminal residue" evidence="2">
    <location>
        <position position="29"/>
    </location>
</feature>
<feature type="non-terminal residue" evidence="2">
    <location>
        <position position="1"/>
    </location>
</feature>
<name>A0A819Q206_9BILA</name>
<organism evidence="2 3">
    <name type="scientific">Adineta steineri</name>
    <dbReference type="NCBI Taxonomy" id="433720"/>
    <lineage>
        <taxon>Eukaryota</taxon>
        <taxon>Metazoa</taxon>
        <taxon>Spiralia</taxon>
        <taxon>Gnathifera</taxon>
        <taxon>Rotifera</taxon>
        <taxon>Eurotatoria</taxon>
        <taxon>Bdelloidea</taxon>
        <taxon>Adinetida</taxon>
        <taxon>Adinetidae</taxon>
        <taxon>Adineta</taxon>
    </lineage>
</organism>
<dbReference type="EMBL" id="CAJOAY010003399">
    <property type="protein sequence ID" value="CAF4019855.1"/>
    <property type="molecule type" value="Genomic_DNA"/>
</dbReference>
<protein>
    <submittedName>
        <fullName evidence="2">Uncharacterized protein</fullName>
    </submittedName>
</protein>
<feature type="region of interest" description="Disordered" evidence="1">
    <location>
        <begin position="1"/>
        <end position="29"/>
    </location>
</feature>